<protein>
    <submittedName>
        <fullName evidence="1">Uncharacterized protein</fullName>
    </submittedName>
</protein>
<gene>
    <name evidence="1" type="ORF">E2986_12870</name>
</gene>
<evidence type="ECO:0000313" key="2">
    <source>
        <dbReference type="Proteomes" id="UP000655588"/>
    </source>
</evidence>
<dbReference type="AlphaFoldDB" id="A0A833VLM9"/>
<name>A0A833VLM9_9HYME</name>
<proteinExistence type="predicted"/>
<organism evidence="1 2">
    <name type="scientific">Frieseomelitta varia</name>
    <dbReference type="NCBI Taxonomy" id="561572"/>
    <lineage>
        <taxon>Eukaryota</taxon>
        <taxon>Metazoa</taxon>
        <taxon>Ecdysozoa</taxon>
        <taxon>Arthropoda</taxon>
        <taxon>Hexapoda</taxon>
        <taxon>Insecta</taxon>
        <taxon>Pterygota</taxon>
        <taxon>Neoptera</taxon>
        <taxon>Endopterygota</taxon>
        <taxon>Hymenoptera</taxon>
        <taxon>Apocrita</taxon>
        <taxon>Aculeata</taxon>
        <taxon>Apoidea</taxon>
        <taxon>Anthophila</taxon>
        <taxon>Apidae</taxon>
        <taxon>Frieseomelitta</taxon>
    </lineage>
</organism>
<sequence>MDSLRCPSRLSSVSSVRSGHWAIHHERAHRQQPESDTSKVQTRLFKETKIRTESNDDRIIPLDGLIHHDGLGVFYTLCNQQTGKALRNGELRPHR</sequence>
<dbReference type="Proteomes" id="UP000655588">
    <property type="component" value="Unassembled WGS sequence"/>
</dbReference>
<comment type="caution">
    <text evidence="1">The sequence shown here is derived from an EMBL/GenBank/DDBJ whole genome shotgun (WGS) entry which is preliminary data.</text>
</comment>
<dbReference type="EMBL" id="WNWW01000579">
    <property type="protein sequence ID" value="KAF3423251.1"/>
    <property type="molecule type" value="Genomic_DNA"/>
</dbReference>
<keyword evidence="2" id="KW-1185">Reference proteome</keyword>
<evidence type="ECO:0000313" key="1">
    <source>
        <dbReference type="EMBL" id="KAF3423251.1"/>
    </source>
</evidence>
<accession>A0A833VLM9</accession>
<reference evidence="1" key="1">
    <citation type="submission" date="2019-11" db="EMBL/GenBank/DDBJ databases">
        <title>The nuclear and mitochondrial genomes of Frieseomelitta varia - a highly eusocial stingless bee (Meliponini) with a permanently sterile worker caste.</title>
        <authorList>
            <person name="Freitas F.C.P."/>
            <person name="Lourenco A.P."/>
            <person name="Nunes F.M.F."/>
            <person name="Paschoal A.R."/>
            <person name="Abreu F.C.P."/>
            <person name="Barbin F.O."/>
            <person name="Bataglia L."/>
            <person name="Cardoso-Junior C.A.M."/>
            <person name="Cervoni M.S."/>
            <person name="Silva S.R."/>
            <person name="Dalarmi F."/>
            <person name="Del Lama M.A."/>
            <person name="Depintor T.S."/>
            <person name="Ferreira K.M."/>
            <person name="Goria P.S."/>
            <person name="Jaskot M.C."/>
            <person name="Lago D.C."/>
            <person name="Luna-Lucena D."/>
            <person name="Moda L.M."/>
            <person name="Nascimento L."/>
            <person name="Pedrino M."/>
            <person name="Rabico F.O."/>
            <person name="Sanches F.C."/>
            <person name="Santos D.E."/>
            <person name="Santos C.G."/>
            <person name="Vieira J."/>
            <person name="Lopes T.F."/>
            <person name="Barchuk A.R."/>
            <person name="Hartfelder K."/>
            <person name="Simoes Z.L.P."/>
            <person name="Bitondi M.M.G."/>
            <person name="Pinheiro D.G."/>
        </authorList>
    </citation>
    <scope>NUCLEOTIDE SEQUENCE</scope>
    <source>
        <strain evidence="1">USP_RPSP 00005682</strain>
        <tissue evidence="1">Whole individual</tissue>
    </source>
</reference>